<reference evidence="10" key="1">
    <citation type="submission" date="2021-03" db="EMBL/GenBank/DDBJ databases">
        <title>Evolutionary innovations through gain and loss of genes in the ectomycorrhizal Boletales.</title>
        <authorList>
            <person name="Wu G."/>
            <person name="Miyauchi S."/>
            <person name="Morin E."/>
            <person name="Yang Z.-L."/>
            <person name="Xu J."/>
            <person name="Martin F.M."/>
        </authorList>
    </citation>
    <scope>NUCLEOTIDE SEQUENCE</scope>
    <source>
        <strain evidence="10">BR01</strain>
    </source>
</reference>
<dbReference type="PIRSF" id="PIRSF005225">
    <property type="entry name" value="LAG1_LAC1"/>
    <property type="match status" value="1"/>
</dbReference>
<protein>
    <submittedName>
        <fullName evidence="10">Putative longevity assurance proteins LAG1/LAC1</fullName>
    </submittedName>
</protein>
<feature type="domain" description="TLC" evidence="9">
    <location>
        <begin position="130"/>
        <end position="345"/>
    </location>
</feature>
<comment type="caution">
    <text evidence="10">The sequence shown here is derived from an EMBL/GenBank/DDBJ whole genome shotgun (WGS) entry which is preliminary data.</text>
</comment>
<evidence type="ECO:0000256" key="1">
    <source>
        <dbReference type="ARBA" id="ARBA00004141"/>
    </source>
</evidence>
<evidence type="ECO:0000256" key="7">
    <source>
        <dbReference type="SAM" id="MobiDB-lite"/>
    </source>
</evidence>
<dbReference type="GO" id="GO:0046513">
    <property type="term" value="P:ceramide biosynthetic process"/>
    <property type="evidence" value="ECO:0007669"/>
    <property type="project" value="InterPro"/>
</dbReference>
<feature type="transmembrane region" description="Helical" evidence="8">
    <location>
        <begin position="142"/>
        <end position="159"/>
    </location>
</feature>
<feature type="transmembrane region" description="Helical" evidence="8">
    <location>
        <begin position="38"/>
        <end position="59"/>
    </location>
</feature>
<proteinExistence type="inferred from homology"/>
<comment type="subcellular location">
    <subcellularLocation>
        <location evidence="1">Membrane</location>
        <topology evidence="1">Multi-pass membrane protein</topology>
    </subcellularLocation>
</comment>
<dbReference type="GO" id="GO:0050291">
    <property type="term" value="F:sphingosine N-acyltransferase activity"/>
    <property type="evidence" value="ECO:0007669"/>
    <property type="project" value="InterPro"/>
</dbReference>
<gene>
    <name evidence="10" type="ORF">JVT61DRAFT_13065</name>
</gene>
<comment type="similarity">
    <text evidence="2">Belongs to the sphingosine N-acyltransferase family.</text>
</comment>
<feature type="transmembrane region" description="Helical" evidence="8">
    <location>
        <begin position="184"/>
        <end position="202"/>
    </location>
</feature>
<accession>A0A8I2YT17</accession>
<dbReference type="EMBL" id="JAGFBS010000006">
    <property type="protein sequence ID" value="KAG6378789.1"/>
    <property type="molecule type" value="Genomic_DNA"/>
</dbReference>
<feature type="transmembrane region" description="Helical" evidence="8">
    <location>
        <begin position="214"/>
        <end position="231"/>
    </location>
</feature>
<evidence type="ECO:0000256" key="2">
    <source>
        <dbReference type="ARBA" id="ARBA00009808"/>
    </source>
</evidence>
<keyword evidence="3 6" id="KW-0812">Transmembrane</keyword>
<feature type="transmembrane region" description="Helical" evidence="8">
    <location>
        <begin position="267"/>
        <end position="291"/>
    </location>
</feature>
<dbReference type="PANTHER" id="PTHR12560:SF0">
    <property type="entry name" value="LD18904P"/>
    <property type="match status" value="1"/>
</dbReference>
<dbReference type="SMART" id="SM00724">
    <property type="entry name" value="TLC"/>
    <property type="match status" value="1"/>
</dbReference>
<evidence type="ECO:0000313" key="10">
    <source>
        <dbReference type="EMBL" id="KAG6378789.1"/>
    </source>
</evidence>
<dbReference type="PANTHER" id="PTHR12560">
    <property type="entry name" value="LONGEVITY ASSURANCE FACTOR 1 LAG1"/>
    <property type="match status" value="1"/>
</dbReference>
<evidence type="ECO:0000256" key="6">
    <source>
        <dbReference type="PROSITE-ProRule" id="PRU00205"/>
    </source>
</evidence>
<keyword evidence="5 6" id="KW-0472">Membrane</keyword>
<dbReference type="Pfam" id="PF03798">
    <property type="entry name" value="TRAM_LAG1_CLN8"/>
    <property type="match status" value="1"/>
</dbReference>
<dbReference type="AlphaFoldDB" id="A0A8I2YT17"/>
<feature type="compositionally biased region" description="Acidic residues" evidence="7">
    <location>
        <begin position="353"/>
        <end position="367"/>
    </location>
</feature>
<dbReference type="GO" id="GO:0016020">
    <property type="term" value="C:membrane"/>
    <property type="evidence" value="ECO:0007669"/>
    <property type="project" value="UniProtKB-SubCell"/>
</dbReference>
<keyword evidence="11" id="KW-1185">Reference proteome</keyword>
<dbReference type="OrthoDB" id="537032at2759"/>
<evidence type="ECO:0000256" key="4">
    <source>
        <dbReference type="ARBA" id="ARBA00022989"/>
    </source>
</evidence>
<evidence type="ECO:0000259" key="9">
    <source>
        <dbReference type="PROSITE" id="PS50922"/>
    </source>
</evidence>
<dbReference type="InterPro" id="IPR006634">
    <property type="entry name" value="TLC-dom"/>
</dbReference>
<dbReference type="PROSITE" id="PS50922">
    <property type="entry name" value="TLC"/>
    <property type="match status" value="1"/>
</dbReference>
<organism evidence="10 11">
    <name type="scientific">Boletus reticuloceps</name>
    <dbReference type="NCBI Taxonomy" id="495285"/>
    <lineage>
        <taxon>Eukaryota</taxon>
        <taxon>Fungi</taxon>
        <taxon>Dikarya</taxon>
        <taxon>Basidiomycota</taxon>
        <taxon>Agaricomycotina</taxon>
        <taxon>Agaricomycetes</taxon>
        <taxon>Agaricomycetidae</taxon>
        <taxon>Boletales</taxon>
        <taxon>Boletineae</taxon>
        <taxon>Boletaceae</taxon>
        <taxon>Boletoideae</taxon>
        <taxon>Boletus</taxon>
    </lineage>
</organism>
<keyword evidence="4 8" id="KW-1133">Transmembrane helix</keyword>
<name>A0A8I2YT17_9AGAM</name>
<feature type="region of interest" description="Disordered" evidence="7">
    <location>
        <begin position="348"/>
        <end position="367"/>
    </location>
</feature>
<dbReference type="Proteomes" id="UP000683000">
    <property type="component" value="Unassembled WGS sequence"/>
</dbReference>
<evidence type="ECO:0000313" key="11">
    <source>
        <dbReference type="Proteomes" id="UP000683000"/>
    </source>
</evidence>
<evidence type="ECO:0000256" key="5">
    <source>
        <dbReference type="ARBA" id="ARBA00023136"/>
    </source>
</evidence>
<dbReference type="InterPro" id="IPR016439">
    <property type="entry name" value="Lag1/Lac1-like"/>
</dbReference>
<evidence type="ECO:0000256" key="8">
    <source>
        <dbReference type="SAM" id="Phobius"/>
    </source>
</evidence>
<evidence type="ECO:0000256" key="3">
    <source>
        <dbReference type="ARBA" id="ARBA00022692"/>
    </source>
</evidence>
<sequence>MNSLQVSDWLPFFLVPFFTLSYPTTPPANPDSFHDSQYYTTGILDACVIVSCIAVMAVFRDITRIYLMEPFAKWKLTRNWERSQRAKIKANGVSNGSVNGSPISNGVASHKNGEYVPLTLSKRDARKIHRSMLRFAEQGWSFIYYAVNFAFGVYVHHHLPTRVLDPVDLWLNYPHTPLAGTVKFYYLTQTAFYLHQVLILNAEARRKDHVQMMAHHIITIILMVTSYVYNFTRIGCIIMVLMDCCDIFLPLAKMLRYIALYTLCDAMFTAFLVCWFITRHVLFIIVIKSVWVDSPRLVPEMWAPERGSYLSPLAHKTFIALLVSLQVLQVVWFGMICRVAYRVVTGHGASDDRSDEEDGGANDEKDE</sequence>